<dbReference type="RefSeq" id="WP_386044649.1">
    <property type="nucleotide sequence ID" value="NZ_JBHUIO010000005.1"/>
</dbReference>
<organism evidence="2 3">
    <name type="scientific">Tumebacillus lipolyticus</name>
    <dbReference type="NCBI Taxonomy" id="1280370"/>
    <lineage>
        <taxon>Bacteria</taxon>
        <taxon>Bacillati</taxon>
        <taxon>Bacillota</taxon>
        <taxon>Bacilli</taxon>
        <taxon>Bacillales</taxon>
        <taxon>Alicyclobacillaceae</taxon>
        <taxon>Tumebacillus</taxon>
    </lineage>
</organism>
<sequence>MKRILLILLIVVPALEILTMIQVGKIIGGWLTFFLIIGLSALGVYLLSVQGRYTLQQIRNQMEMGMLPGEALLDGACILVGGILLVLPGFLSDALGLLLLIPFARAIPKLLIKAWLLRLIQRGNVTLYRRW</sequence>
<accession>A0ABW4ZV35</accession>
<keyword evidence="1" id="KW-0472">Membrane</keyword>
<comment type="caution">
    <text evidence="2">The sequence shown here is derived from an EMBL/GenBank/DDBJ whole genome shotgun (WGS) entry which is preliminary data.</text>
</comment>
<gene>
    <name evidence="2" type="ORF">ACFSOY_05630</name>
</gene>
<feature type="transmembrane region" description="Helical" evidence="1">
    <location>
        <begin position="71"/>
        <end position="91"/>
    </location>
</feature>
<dbReference type="NCBIfam" id="NF008528">
    <property type="entry name" value="PRK11463.1-2"/>
    <property type="match status" value="1"/>
</dbReference>
<dbReference type="EMBL" id="JBHUIO010000005">
    <property type="protein sequence ID" value="MFD2169470.1"/>
    <property type="molecule type" value="Genomic_DNA"/>
</dbReference>
<dbReference type="Pfam" id="PF04186">
    <property type="entry name" value="FxsA"/>
    <property type="match status" value="1"/>
</dbReference>
<name>A0ABW4ZV35_9BACL</name>
<feature type="transmembrane region" description="Helical" evidence="1">
    <location>
        <begin position="97"/>
        <end position="120"/>
    </location>
</feature>
<reference evidence="3" key="1">
    <citation type="journal article" date="2019" name="Int. J. Syst. Evol. Microbiol.">
        <title>The Global Catalogue of Microorganisms (GCM) 10K type strain sequencing project: providing services to taxonomists for standard genome sequencing and annotation.</title>
        <authorList>
            <consortium name="The Broad Institute Genomics Platform"/>
            <consortium name="The Broad Institute Genome Sequencing Center for Infectious Disease"/>
            <person name="Wu L."/>
            <person name="Ma J."/>
        </authorList>
    </citation>
    <scope>NUCLEOTIDE SEQUENCE [LARGE SCALE GENOMIC DNA]</scope>
    <source>
        <strain evidence="3">CGMCC 1.13574</strain>
    </source>
</reference>
<evidence type="ECO:0000313" key="3">
    <source>
        <dbReference type="Proteomes" id="UP001597343"/>
    </source>
</evidence>
<feature type="transmembrane region" description="Helical" evidence="1">
    <location>
        <begin position="29"/>
        <end position="50"/>
    </location>
</feature>
<dbReference type="PANTHER" id="PTHR35335:SF1">
    <property type="entry name" value="UPF0716 PROTEIN FXSA"/>
    <property type="match status" value="1"/>
</dbReference>
<evidence type="ECO:0000256" key="1">
    <source>
        <dbReference type="SAM" id="Phobius"/>
    </source>
</evidence>
<proteinExistence type="predicted"/>
<dbReference type="Proteomes" id="UP001597343">
    <property type="component" value="Unassembled WGS sequence"/>
</dbReference>
<keyword evidence="1" id="KW-0812">Transmembrane</keyword>
<dbReference type="PANTHER" id="PTHR35335">
    <property type="entry name" value="UPF0716 PROTEIN FXSA"/>
    <property type="match status" value="1"/>
</dbReference>
<dbReference type="InterPro" id="IPR007313">
    <property type="entry name" value="FxsA"/>
</dbReference>
<keyword evidence="3" id="KW-1185">Reference proteome</keyword>
<evidence type="ECO:0000313" key="2">
    <source>
        <dbReference type="EMBL" id="MFD2169470.1"/>
    </source>
</evidence>
<keyword evidence="1" id="KW-1133">Transmembrane helix</keyword>
<protein>
    <submittedName>
        <fullName evidence="2">FxsA family protein</fullName>
    </submittedName>
</protein>